<dbReference type="Proteomes" id="UP001336020">
    <property type="component" value="Unassembled WGS sequence"/>
</dbReference>
<keyword evidence="6 7" id="KW-0472">Membrane</keyword>
<evidence type="ECO:0000256" key="3">
    <source>
        <dbReference type="ARBA" id="ARBA00022475"/>
    </source>
</evidence>
<evidence type="ECO:0000256" key="2">
    <source>
        <dbReference type="ARBA" id="ARBA00022448"/>
    </source>
</evidence>
<evidence type="ECO:0000256" key="4">
    <source>
        <dbReference type="ARBA" id="ARBA00022692"/>
    </source>
</evidence>
<comment type="subcellular location">
    <subcellularLocation>
        <location evidence="1">Cell membrane</location>
        <topology evidence="1">Multi-pass membrane protein</topology>
    </subcellularLocation>
</comment>
<dbReference type="PROSITE" id="PS00216">
    <property type="entry name" value="SUGAR_TRANSPORT_1"/>
    <property type="match status" value="1"/>
</dbReference>
<evidence type="ECO:0000256" key="5">
    <source>
        <dbReference type="ARBA" id="ARBA00022989"/>
    </source>
</evidence>
<proteinExistence type="predicted"/>
<protein>
    <submittedName>
        <fullName evidence="9">MFS transporter</fullName>
    </submittedName>
</protein>
<dbReference type="RefSeq" id="WP_330133207.1">
    <property type="nucleotide sequence ID" value="NZ_JAUTXY010000004.1"/>
</dbReference>
<feature type="transmembrane region" description="Helical" evidence="7">
    <location>
        <begin position="173"/>
        <end position="192"/>
    </location>
</feature>
<feature type="transmembrane region" description="Helical" evidence="7">
    <location>
        <begin position="356"/>
        <end position="385"/>
    </location>
</feature>
<dbReference type="SUPFAM" id="SSF103473">
    <property type="entry name" value="MFS general substrate transporter"/>
    <property type="match status" value="1"/>
</dbReference>
<keyword evidence="3" id="KW-1003">Cell membrane</keyword>
<keyword evidence="4 7" id="KW-0812">Transmembrane</keyword>
<organism evidence="9 10">
    <name type="scientific">Rhodococcus artemisiae</name>
    <dbReference type="NCBI Taxonomy" id="714159"/>
    <lineage>
        <taxon>Bacteria</taxon>
        <taxon>Bacillati</taxon>
        <taxon>Actinomycetota</taxon>
        <taxon>Actinomycetes</taxon>
        <taxon>Mycobacteriales</taxon>
        <taxon>Nocardiaceae</taxon>
        <taxon>Rhodococcus</taxon>
    </lineage>
</organism>
<keyword evidence="2" id="KW-0813">Transport</keyword>
<evidence type="ECO:0000313" key="9">
    <source>
        <dbReference type="EMBL" id="MEE2057968.1"/>
    </source>
</evidence>
<feature type="transmembrane region" description="Helical" evidence="7">
    <location>
        <begin position="279"/>
        <end position="296"/>
    </location>
</feature>
<sequence>MFARMRETEPSAGLRPYFTSLFIPSAIFGLGTGAGAPMMALLARELGASVPVAGIIVALLALGAVLGDLPSGTLVGRFGEVRAIVVGSSLGAVGVIISLVAPNPAILAVGAVLTGFAFAVWGLARQSYLAGALPVHMRARGISANAAMHRAGVLVGPFVGAIAVHQFGIRGGLMVELVAIIVAGALIARTTVPEPQRSEGGDVGVLAVARSHHVVLLTLGAGSMLVGASRASREAVLPLWAEHIGIAPATVSLVFGISGAVDLLLAYPAGVIMDKFGRRVTAVPALLLFGIAFLILPLIHELWWLVVVAMLLGAANGWSNGVVMTLGADVSPPDRRAEFLGAWRLTHDVGSFTGPLLVGVVAAASLAAGAVAIGVLSIAGSAVMWRYIPRYVPSPKAHRQAVSAGLES</sequence>
<dbReference type="PANTHER" id="PTHR23517:SF3">
    <property type="entry name" value="INTEGRAL MEMBRANE TRANSPORT PROTEIN"/>
    <property type="match status" value="1"/>
</dbReference>
<dbReference type="InterPro" id="IPR011701">
    <property type="entry name" value="MFS"/>
</dbReference>
<comment type="caution">
    <text evidence="9">The sequence shown here is derived from an EMBL/GenBank/DDBJ whole genome shotgun (WGS) entry which is preliminary data.</text>
</comment>
<dbReference type="PROSITE" id="PS50850">
    <property type="entry name" value="MFS"/>
    <property type="match status" value="1"/>
</dbReference>
<reference evidence="9 10" key="1">
    <citation type="submission" date="2023-07" db="EMBL/GenBank/DDBJ databases">
        <authorList>
            <person name="Girao M."/>
            <person name="Carvalho M.F."/>
        </authorList>
    </citation>
    <scope>NUCLEOTIDE SEQUENCE [LARGE SCALE GENOMIC DNA]</scope>
    <source>
        <strain evidence="9 10">YIM65754</strain>
    </source>
</reference>
<dbReference type="InterPro" id="IPR020846">
    <property type="entry name" value="MFS_dom"/>
</dbReference>
<feature type="transmembrane region" description="Helical" evidence="7">
    <location>
        <begin position="204"/>
        <end position="226"/>
    </location>
</feature>
<dbReference type="EMBL" id="JAUTXY010000004">
    <property type="protein sequence ID" value="MEE2057968.1"/>
    <property type="molecule type" value="Genomic_DNA"/>
</dbReference>
<feature type="transmembrane region" description="Helical" evidence="7">
    <location>
        <begin position="246"/>
        <end position="267"/>
    </location>
</feature>
<dbReference type="PANTHER" id="PTHR23517">
    <property type="entry name" value="RESISTANCE PROTEIN MDTM, PUTATIVE-RELATED-RELATED"/>
    <property type="match status" value="1"/>
</dbReference>
<evidence type="ECO:0000256" key="7">
    <source>
        <dbReference type="SAM" id="Phobius"/>
    </source>
</evidence>
<accession>A0ABU7L8V3</accession>
<evidence type="ECO:0000259" key="8">
    <source>
        <dbReference type="PROSITE" id="PS50850"/>
    </source>
</evidence>
<evidence type="ECO:0000313" key="10">
    <source>
        <dbReference type="Proteomes" id="UP001336020"/>
    </source>
</evidence>
<name>A0ABU7L8V3_9NOCA</name>
<feature type="transmembrane region" description="Helical" evidence="7">
    <location>
        <begin position="21"/>
        <end position="42"/>
    </location>
</feature>
<dbReference type="InterPro" id="IPR036259">
    <property type="entry name" value="MFS_trans_sf"/>
</dbReference>
<dbReference type="InterPro" id="IPR050171">
    <property type="entry name" value="MFS_Transporters"/>
</dbReference>
<dbReference type="Gene3D" id="1.20.1250.20">
    <property type="entry name" value="MFS general substrate transporter like domains"/>
    <property type="match status" value="2"/>
</dbReference>
<dbReference type="CDD" id="cd17325">
    <property type="entry name" value="MFS_MdtG_SLC18_like"/>
    <property type="match status" value="1"/>
</dbReference>
<feature type="domain" description="Major facilitator superfamily (MFS) profile" evidence="8">
    <location>
        <begin position="17"/>
        <end position="392"/>
    </location>
</feature>
<feature type="transmembrane region" description="Helical" evidence="7">
    <location>
        <begin position="81"/>
        <end position="100"/>
    </location>
</feature>
<feature type="transmembrane region" description="Helical" evidence="7">
    <location>
        <begin position="48"/>
        <end position="69"/>
    </location>
</feature>
<feature type="transmembrane region" description="Helical" evidence="7">
    <location>
        <begin position="147"/>
        <end position="167"/>
    </location>
</feature>
<dbReference type="Pfam" id="PF07690">
    <property type="entry name" value="MFS_1"/>
    <property type="match status" value="2"/>
</dbReference>
<evidence type="ECO:0000256" key="6">
    <source>
        <dbReference type="ARBA" id="ARBA00023136"/>
    </source>
</evidence>
<dbReference type="InterPro" id="IPR005829">
    <property type="entry name" value="Sugar_transporter_CS"/>
</dbReference>
<feature type="transmembrane region" description="Helical" evidence="7">
    <location>
        <begin position="106"/>
        <end position="124"/>
    </location>
</feature>
<keyword evidence="5 7" id="KW-1133">Transmembrane helix</keyword>
<keyword evidence="10" id="KW-1185">Reference proteome</keyword>
<evidence type="ECO:0000256" key="1">
    <source>
        <dbReference type="ARBA" id="ARBA00004651"/>
    </source>
</evidence>
<gene>
    <name evidence="9" type="ORF">Q7514_10585</name>
</gene>